<sequence length="209" mass="24116">MASIEISPEDRQHIDYLADLFAVIIAIEQIEKANRRDLIDQDQYSSTVRRLLEKYKNTVAHLQSARNPYFTTIDDFFEKYCTRCPAAQTTIRDGPISSPNENNARFLARQSVECSDHFITLLDSLRLQQTSVDVLNPPLGDLLQVLRRLGLSKEDFCVRLQNWQRRLDSMNAADMLDESSTRDFAYDLERGYACLKAFLESDPTLSTRR</sequence>
<dbReference type="InterPro" id="IPR017898">
    <property type="entry name" value="VPS28_N"/>
</dbReference>
<keyword evidence="2 5" id="KW-0813">Transport</keyword>
<dbReference type="InterPro" id="IPR037206">
    <property type="entry name" value="VPS28_C_sf"/>
</dbReference>
<dbReference type="RefSeq" id="XP_010703460.1">
    <property type="nucleotide sequence ID" value="XM_010705158.1"/>
</dbReference>
<dbReference type="InterPro" id="IPR007143">
    <property type="entry name" value="Vps28"/>
</dbReference>
<evidence type="ECO:0000256" key="3">
    <source>
        <dbReference type="ARBA" id="ARBA00022753"/>
    </source>
</evidence>
<evidence type="ECO:0000259" key="7">
    <source>
        <dbReference type="PROSITE" id="PS51310"/>
    </source>
</evidence>
<name>A0A088S4V6_LEIPA</name>
<comment type="subcellular location">
    <subcellularLocation>
        <location evidence="1">Endosome</location>
    </subcellularLocation>
</comment>
<dbReference type="AlphaFoldDB" id="A0A088S4V6"/>
<feature type="domain" description="VPS28 N-terminal" evidence="8">
    <location>
        <begin position="1"/>
        <end position="101"/>
    </location>
</feature>
<comment type="similarity">
    <text evidence="5 6">Belongs to the VPS28 family.</text>
</comment>
<evidence type="ECO:0000256" key="2">
    <source>
        <dbReference type="ARBA" id="ARBA00022448"/>
    </source>
</evidence>
<keyword evidence="10" id="KW-1185">Reference proteome</keyword>
<dbReference type="PANTHER" id="PTHR12937">
    <property type="entry name" value="VACUOLAR PROTEIN SORTING 28, ISOFORM 2 VPS28"/>
    <property type="match status" value="1"/>
</dbReference>
<evidence type="ECO:0000256" key="1">
    <source>
        <dbReference type="ARBA" id="ARBA00004177"/>
    </source>
</evidence>
<dbReference type="Gene3D" id="1.20.1440.200">
    <property type="match status" value="1"/>
</dbReference>
<dbReference type="VEuPathDB" id="TriTrypDB:LPMP_355290"/>
<dbReference type="Gene3D" id="1.20.120.1130">
    <property type="match status" value="1"/>
</dbReference>
<dbReference type="Proteomes" id="UP000063063">
    <property type="component" value="Chromosome 35"/>
</dbReference>
<dbReference type="PROSITE" id="PS51310">
    <property type="entry name" value="VPS28_C"/>
    <property type="match status" value="1"/>
</dbReference>
<dbReference type="PANTHER" id="PTHR12937:SF0">
    <property type="entry name" value="VACUOLAR PROTEIN SORTING-ASSOCIATED PROTEIN 28 HOMOLOG"/>
    <property type="match status" value="1"/>
</dbReference>
<organism evidence="9 10">
    <name type="scientific">Leishmania panamensis</name>
    <dbReference type="NCBI Taxonomy" id="5679"/>
    <lineage>
        <taxon>Eukaryota</taxon>
        <taxon>Discoba</taxon>
        <taxon>Euglenozoa</taxon>
        <taxon>Kinetoplastea</taxon>
        <taxon>Metakinetoplastina</taxon>
        <taxon>Trypanosomatida</taxon>
        <taxon>Trypanosomatidae</taxon>
        <taxon>Leishmaniinae</taxon>
        <taxon>Leishmania</taxon>
        <taxon>Leishmania guyanensis species complex</taxon>
    </lineage>
</organism>
<dbReference type="eggNOG" id="KOG3284">
    <property type="taxonomic scope" value="Eukaryota"/>
</dbReference>
<evidence type="ECO:0000256" key="4">
    <source>
        <dbReference type="ARBA" id="ARBA00022927"/>
    </source>
</evidence>
<dbReference type="PROSITE" id="PS51313">
    <property type="entry name" value="VPS28_N"/>
    <property type="match status" value="1"/>
</dbReference>
<keyword evidence="3 5" id="KW-0967">Endosome</keyword>
<dbReference type="InterPro" id="IPR037202">
    <property type="entry name" value="ESCRT_assembly_dom"/>
</dbReference>
<evidence type="ECO:0000313" key="10">
    <source>
        <dbReference type="Proteomes" id="UP000063063"/>
    </source>
</evidence>
<dbReference type="KEGG" id="lpan:LPMP_355290"/>
<dbReference type="SUPFAM" id="SSF140427">
    <property type="entry name" value="VPS28 C-terminal domain-like"/>
    <property type="match status" value="1"/>
</dbReference>
<dbReference type="GO" id="GO:0000813">
    <property type="term" value="C:ESCRT I complex"/>
    <property type="evidence" value="ECO:0007669"/>
    <property type="project" value="UniProtKB-UniRule"/>
</dbReference>
<protein>
    <recommendedName>
        <fullName evidence="5">Vacuolar protein sorting-associated protein 28 homolog</fullName>
    </recommendedName>
</protein>
<dbReference type="SUPFAM" id="SSF140111">
    <property type="entry name" value="Endosomal sorting complex assembly domain"/>
    <property type="match status" value="1"/>
</dbReference>
<comment type="function">
    <text evidence="5">Component of the ESCRT-I complex (endosomal sorting complex required for transport I), a regulator of vesicular trafficking process.</text>
</comment>
<dbReference type="InterPro" id="IPR017899">
    <property type="entry name" value="VPS28_C"/>
</dbReference>
<keyword evidence="4 5" id="KW-0653">Protein transport</keyword>
<evidence type="ECO:0000313" key="9">
    <source>
        <dbReference type="EMBL" id="AIO02660.1"/>
    </source>
</evidence>
<evidence type="ECO:0000259" key="8">
    <source>
        <dbReference type="PROSITE" id="PS51313"/>
    </source>
</evidence>
<feature type="domain" description="VPS28 C-terminal" evidence="7">
    <location>
        <begin position="106"/>
        <end position="200"/>
    </location>
</feature>
<dbReference type="PIRSF" id="PIRSF017535">
    <property type="entry name" value="VPS28"/>
    <property type="match status" value="1"/>
</dbReference>
<dbReference type="OrthoDB" id="2671at2759"/>
<dbReference type="GO" id="GO:0044877">
    <property type="term" value="F:protein-containing complex binding"/>
    <property type="evidence" value="ECO:0007669"/>
    <property type="project" value="TreeGrafter"/>
</dbReference>
<dbReference type="VEuPathDB" id="TriTrypDB:LPAL13_350061400"/>
<evidence type="ECO:0000256" key="5">
    <source>
        <dbReference type="PIRNR" id="PIRNR017535"/>
    </source>
</evidence>
<dbReference type="GO" id="GO:0043328">
    <property type="term" value="P:protein transport to vacuole involved in ubiquitin-dependent protein catabolic process via the multivesicular body sorting pathway"/>
    <property type="evidence" value="ECO:0007669"/>
    <property type="project" value="TreeGrafter"/>
</dbReference>
<dbReference type="GeneID" id="22579557"/>
<dbReference type="FunFam" id="1.20.1440.200:FF:000005">
    <property type="entry name" value="Vacuolar protein sorting-associated protein 28 homolog"/>
    <property type="match status" value="1"/>
</dbReference>
<accession>A0A088S4V6</accession>
<gene>
    <name evidence="9" type="ORF">LPMP_355290</name>
</gene>
<dbReference type="Pfam" id="PF03997">
    <property type="entry name" value="VPS28"/>
    <property type="match status" value="1"/>
</dbReference>
<reference evidence="9 10" key="1">
    <citation type="journal article" date="2015" name="Sci. Rep.">
        <title>The genome of Leishmania panamensis: insights into genomics of the L. (Viannia) subgenus.</title>
        <authorList>
            <person name="Llanes A."/>
            <person name="Restrepo C.M."/>
            <person name="Vecchio G.D."/>
            <person name="Anguizola F.J."/>
            <person name="Lleonart R."/>
        </authorList>
    </citation>
    <scope>NUCLEOTIDE SEQUENCE [LARGE SCALE GENOMIC DNA]</scope>
    <source>
        <strain evidence="9 10">MHOM/PA/94/PSC-1</strain>
    </source>
</reference>
<proteinExistence type="inferred from homology"/>
<evidence type="ECO:0000256" key="6">
    <source>
        <dbReference type="PROSITE-ProRule" id="PRU00642"/>
    </source>
</evidence>
<dbReference type="EMBL" id="CP009404">
    <property type="protein sequence ID" value="AIO02660.1"/>
    <property type="molecule type" value="Genomic_DNA"/>
</dbReference>
<dbReference type="InterPro" id="IPR038358">
    <property type="entry name" value="VPS28_N_sf"/>
</dbReference>